<comment type="subunit">
    <text evidence="4 15 17">Homodimer.</text>
</comment>
<dbReference type="CDD" id="cd18080">
    <property type="entry name" value="TrmD-like"/>
    <property type="match status" value="1"/>
</dbReference>
<feature type="binding site" evidence="15 16">
    <location>
        <begin position="133"/>
        <end position="138"/>
    </location>
    <ligand>
        <name>S-adenosyl-L-methionine</name>
        <dbReference type="ChEBI" id="CHEBI:59789"/>
    </ligand>
</feature>
<keyword evidence="9 15" id="KW-0808">Transferase</keyword>
<comment type="similarity">
    <text evidence="3 15 17">Belongs to the RNA methyltransferase TrmD family.</text>
</comment>
<dbReference type="EC" id="2.1.1.228" evidence="5 15"/>
<dbReference type="InterPro" id="IPR002649">
    <property type="entry name" value="tRNA_m1G_MeTrfase_TrmD"/>
</dbReference>
<evidence type="ECO:0000256" key="2">
    <source>
        <dbReference type="ARBA" id="ARBA00004496"/>
    </source>
</evidence>
<dbReference type="FunFam" id="1.10.1270.20:FF:000001">
    <property type="entry name" value="tRNA (guanine-N(1)-)-methyltransferase"/>
    <property type="match status" value="1"/>
</dbReference>
<keyword evidence="8 15" id="KW-0489">Methyltransferase</keyword>
<comment type="subcellular location">
    <subcellularLocation>
        <location evidence="2 15 17">Cytoplasm</location>
    </subcellularLocation>
</comment>
<dbReference type="SUPFAM" id="SSF75217">
    <property type="entry name" value="alpha/beta knot"/>
    <property type="match status" value="1"/>
</dbReference>
<evidence type="ECO:0000256" key="16">
    <source>
        <dbReference type="PIRSR" id="PIRSR000386-1"/>
    </source>
</evidence>
<keyword evidence="7 15" id="KW-0963">Cytoplasm</keyword>
<dbReference type="Pfam" id="PF01746">
    <property type="entry name" value="tRNA_m1G_MT"/>
    <property type="match status" value="1"/>
</dbReference>
<feature type="binding site" evidence="15 16">
    <location>
        <position position="113"/>
    </location>
    <ligand>
        <name>S-adenosyl-L-methionine</name>
        <dbReference type="ChEBI" id="CHEBI:59789"/>
    </ligand>
</feature>
<dbReference type="InterPro" id="IPR016009">
    <property type="entry name" value="tRNA_MeTrfase_TRMD/TRM10"/>
</dbReference>
<dbReference type="InterPro" id="IPR029026">
    <property type="entry name" value="tRNA_m1G_MTases_N"/>
</dbReference>
<dbReference type="Gene3D" id="1.10.1270.20">
    <property type="entry name" value="tRNA(m1g37)methyltransferase, domain 2"/>
    <property type="match status" value="1"/>
</dbReference>
<evidence type="ECO:0000259" key="18">
    <source>
        <dbReference type="Pfam" id="PF01746"/>
    </source>
</evidence>
<proteinExistence type="inferred from homology"/>
<evidence type="ECO:0000256" key="4">
    <source>
        <dbReference type="ARBA" id="ARBA00011738"/>
    </source>
</evidence>
<dbReference type="GO" id="GO:0002939">
    <property type="term" value="P:tRNA N1-guanine methylation"/>
    <property type="evidence" value="ECO:0007669"/>
    <property type="project" value="TreeGrafter"/>
</dbReference>
<gene>
    <name evidence="15" type="primary">trmD</name>
    <name evidence="19" type="ORF">A2637_06665</name>
</gene>
<evidence type="ECO:0000256" key="7">
    <source>
        <dbReference type="ARBA" id="ARBA00022490"/>
    </source>
</evidence>
<accession>A0A1F6TF44</accession>
<evidence type="ECO:0000313" key="19">
    <source>
        <dbReference type="EMBL" id="OGI43686.1"/>
    </source>
</evidence>
<comment type="function">
    <text evidence="1 15 17">Specifically methylates guanosine-37 in various tRNAs.</text>
</comment>
<evidence type="ECO:0000256" key="1">
    <source>
        <dbReference type="ARBA" id="ARBA00002634"/>
    </source>
</evidence>
<dbReference type="InterPro" id="IPR023148">
    <property type="entry name" value="tRNA_m1G_MeTrfase_C_sf"/>
</dbReference>
<dbReference type="HAMAP" id="MF_00605">
    <property type="entry name" value="TrmD"/>
    <property type="match status" value="1"/>
</dbReference>
<dbReference type="EMBL" id="MFSY01000135">
    <property type="protein sequence ID" value="OGI43686.1"/>
    <property type="molecule type" value="Genomic_DNA"/>
</dbReference>
<dbReference type="STRING" id="1817764.A2637_06665"/>
<comment type="caution">
    <text evidence="19">The sequence shown here is derived from an EMBL/GenBank/DDBJ whole genome shotgun (WGS) entry which is preliminary data.</text>
</comment>
<evidence type="ECO:0000256" key="11">
    <source>
        <dbReference type="ARBA" id="ARBA00022694"/>
    </source>
</evidence>
<evidence type="ECO:0000256" key="15">
    <source>
        <dbReference type="HAMAP-Rule" id="MF_00605"/>
    </source>
</evidence>
<dbReference type="PIRSF" id="PIRSF000386">
    <property type="entry name" value="tRNA_mtase"/>
    <property type="match status" value="1"/>
</dbReference>
<evidence type="ECO:0000313" key="20">
    <source>
        <dbReference type="Proteomes" id="UP000179360"/>
    </source>
</evidence>
<keyword evidence="11 15" id="KW-0819">tRNA processing</keyword>
<dbReference type="PANTHER" id="PTHR46417">
    <property type="entry name" value="TRNA (GUANINE-N(1)-)-METHYLTRANSFERASE"/>
    <property type="match status" value="1"/>
</dbReference>
<protein>
    <recommendedName>
        <fullName evidence="6 15">tRNA (guanine-N(1)-)-methyltransferase</fullName>
        <ecNumber evidence="5 15">2.1.1.228</ecNumber>
    </recommendedName>
    <alternativeName>
        <fullName evidence="12 15">M1G-methyltransferase</fullName>
    </alternativeName>
    <alternativeName>
        <fullName evidence="13 15">tRNA [GM37] methyltransferase</fullName>
    </alternativeName>
</protein>
<evidence type="ECO:0000256" key="14">
    <source>
        <dbReference type="ARBA" id="ARBA00047783"/>
    </source>
</evidence>
<dbReference type="PANTHER" id="PTHR46417:SF1">
    <property type="entry name" value="TRNA (GUANINE-N(1)-)-METHYLTRANSFERASE"/>
    <property type="match status" value="1"/>
</dbReference>
<sequence>MRLDVISIFPRMFDAVTDYGVTGRAVKNGLLTLRAWNPRDFTDDRHRTVDDRPYGGGPGMVLLAEPLARAIGAARAEQTTGARVIYLTPQGRRLDHAAVREFAARPGMILLAGRYEGVDERLLETEVDEEWSIGDYVLSGGELAAMVLVDAIARQLPGALGDEDSAAQDSFAQGLLDYEHYTRPEVYAGRGVPEVLLSGDHERIRRWRLKRSLGRTWRRRPDLLAKLDLTDEQRALLEEFKKESETADERG</sequence>
<keyword evidence="10 15" id="KW-0949">S-adenosyl-L-methionine</keyword>
<dbReference type="InterPro" id="IPR029028">
    <property type="entry name" value="Alpha/beta_knot_MTases"/>
</dbReference>
<dbReference type="GO" id="GO:0052906">
    <property type="term" value="F:tRNA (guanine(37)-N1)-methyltransferase activity"/>
    <property type="evidence" value="ECO:0007669"/>
    <property type="project" value="UniProtKB-UniRule"/>
</dbReference>
<evidence type="ECO:0000256" key="9">
    <source>
        <dbReference type="ARBA" id="ARBA00022679"/>
    </source>
</evidence>
<comment type="catalytic activity">
    <reaction evidence="14 15 17">
        <text>guanosine(37) in tRNA + S-adenosyl-L-methionine = N(1)-methylguanosine(37) in tRNA + S-adenosyl-L-homocysteine + H(+)</text>
        <dbReference type="Rhea" id="RHEA:36899"/>
        <dbReference type="Rhea" id="RHEA-COMP:10145"/>
        <dbReference type="Rhea" id="RHEA-COMP:10147"/>
        <dbReference type="ChEBI" id="CHEBI:15378"/>
        <dbReference type="ChEBI" id="CHEBI:57856"/>
        <dbReference type="ChEBI" id="CHEBI:59789"/>
        <dbReference type="ChEBI" id="CHEBI:73542"/>
        <dbReference type="ChEBI" id="CHEBI:74269"/>
        <dbReference type="EC" id="2.1.1.228"/>
    </reaction>
</comment>
<evidence type="ECO:0000256" key="17">
    <source>
        <dbReference type="RuleBase" id="RU003464"/>
    </source>
</evidence>
<dbReference type="NCBIfam" id="TIGR00088">
    <property type="entry name" value="trmD"/>
    <property type="match status" value="1"/>
</dbReference>
<dbReference type="Proteomes" id="UP000179360">
    <property type="component" value="Unassembled WGS sequence"/>
</dbReference>
<dbReference type="Gene3D" id="3.40.1280.10">
    <property type="match status" value="1"/>
</dbReference>
<evidence type="ECO:0000256" key="8">
    <source>
        <dbReference type="ARBA" id="ARBA00022603"/>
    </source>
</evidence>
<feature type="domain" description="tRNA methyltransferase TRMD/TRM10-type" evidence="18">
    <location>
        <begin position="1"/>
        <end position="225"/>
    </location>
</feature>
<dbReference type="GO" id="GO:0005829">
    <property type="term" value="C:cytosol"/>
    <property type="evidence" value="ECO:0007669"/>
    <property type="project" value="TreeGrafter"/>
</dbReference>
<dbReference type="AlphaFoldDB" id="A0A1F6TF44"/>
<evidence type="ECO:0000256" key="5">
    <source>
        <dbReference type="ARBA" id="ARBA00012807"/>
    </source>
</evidence>
<organism evidence="19 20">
    <name type="scientific">Candidatus Muproteobacteria bacterium RIFCSPHIGHO2_01_FULL_65_16</name>
    <dbReference type="NCBI Taxonomy" id="1817764"/>
    <lineage>
        <taxon>Bacteria</taxon>
        <taxon>Pseudomonadati</taxon>
        <taxon>Pseudomonadota</taxon>
        <taxon>Candidatus Muproteobacteria</taxon>
    </lineage>
</organism>
<evidence type="ECO:0000256" key="12">
    <source>
        <dbReference type="ARBA" id="ARBA00029736"/>
    </source>
</evidence>
<dbReference type="NCBIfam" id="NF000648">
    <property type="entry name" value="PRK00026.1"/>
    <property type="match status" value="1"/>
</dbReference>
<evidence type="ECO:0000256" key="10">
    <source>
        <dbReference type="ARBA" id="ARBA00022691"/>
    </source>
</evidence>
<dbReference type="FunFam" id="3.40.1280.10:FF:000001">
    <property type="entry name" value="tRNA (guanine-N(1)-)-methyltransferase"/>
    <property type="match status" value="1"/>
</dbReference>
<reference evidence="19 20" key="1">
    <citation type="journal article" date="2016" name="Nat. Commun.">
        <title>Thousands of microbial genomes shed light on interconnected biogeochemical processes in an aquifer system.</title>
        <authorList>
            <person name="Anantharaman K."/>
            <person name="Brown C.T."/>
            <person name="Hug L.A."/>
            <person name="Sharon I."/>
            <person name="Castelle C.J."/>
            <person name="Probst A.J."/>
            <person name="Thomas B.C."/>
            <person name="Singh A."/>
            <person name="Wilkins M.J."/>
            <person name="Karaoz U."/>
            <person name="Brodie E.L."/>
            <person name="Williams K.H."/>
            <person name="Hubbard S.S."/>
            <person name="Banfield J.F."/>
        </authorList>
    </citation>
    <scope>NUCLEOTIDE SEQUENCE [LARGE SCALE GENOMIC DNA]</scope>
</reference>
<evidence type="ECO:0000256" key="13">
    <source>
        <dbReference type="ARBA" id="ARBA00033392"/>
    </source>
</evidence>
<evidence type="ECO:0000256" key="6">
    <source>
        <dbReference type="ARBA" id="ARBA00014679"/>
    </source>
</evidence>
<evidence type="ECO:0000256" key="3">
    <source>
        <dbReference type="ARBA" id="ARBA00007630"/>
    </source>
</evidence>
<name>A0A1F6TF44_9PROT</name>